<evidence type="ECO:0000313" key="2">
    <source>
        <dbReference type="EMBL" id="TEB28572.1"/>
    </source>
</evidence>
<feature type="transmembrane region" description="Helical" evidence="1">
    <location>
        <begin position="109"/>
        <end position="136"/>
    </location>
</feature>
<dbReference type="AlphaFoldDB" id="A0A4Y7T4P6"/>
<evidence type="ECO:0000313" key="3">
    <source>
        <dbReference type="Proteomes" id="UP000298030"/>
    </source>
</evidence>
<feature type="transmembrane region" description="Helical" evidence="1">
    <location>
        <begin position="229"/>
        <end position="247"/>
    </location>
</feature>
<dbReference type="EMBL" id="QPFP01000031">
    <property type="protein sequence ID" value="TEB28572.1"/>
    <property type="molecule type" value="Genomic_DNA"/>
</dbReference>
<feature type="transmembrane region" description="Helical" evidence="1">
    <location>
        <begin position="259"/>
        <end position="280"/>
    </location>
</feature>
<dbReference type="Proteomes" id="UP000298030">
    <property type="component" value="Unassembled WGS sequence"/>
</dbReference>
<proteinExistence type="predicted"/>
<name>A0A4Y7T4P6_COPMI</name>
<evidence type="ECO:0000256" key="1">
    <source>
        <dbReference type="SAM" id="Phobius"/>
    </source>
</evidence>
<comment type="caution">
    <text evidence="2">The sequence shown here is derived from an EMBL/GenBank/DDBJ whole genome shotgun (WGS) entry which is preliminary data.</text>
</comment>
<keyword evidence="1" id="KW-1133">Transmembrane helix</keyword>
<sequence length="324" mass="35832">MSTTPEVIQAFADMVAMWQMQEYIFISFFAFYAYYVITTLEEEVSIIFPERWNRGAALYMVIRYGTLVYIALHLSRDYRNYFSISPSGCKALAVLHTAARWTSVLASHFLLGVCLSALLQAGILWSAVITLLGFAIPFVTAVCEIVATVQYPAQPTTPSYKVLGYPCYVPSSTQWSEQTIAHAGRHIRAYMNLAATLVLALVGVATLAVRYKGHRGQLVQVIRRDGGAYYLSLLAIRLALAVIYTPTLQSALEIDGNPVALLSLMANDIIIQILAQRLLINMRKVDYVGPESVVSKLLFPRCTSDSGDDGEEGGDVPFGVMYRT</sequence>
<keyword evidence="3" id="KW-1185">Reference proteome</keyword>
<reference evidence="2 3" key="1">
    <citation type="journal article" date="2019" name="Nat. Ecol. Evol.">
        <title>Megaphylogeny resolves global patterns of mushroom evolution.</title>
        <authorList>
            <person name="Varga T."/>
            <person name="Krizsan K."/>
            <person name="Foldi C."/>
            <person name="Dima B."/>
            <person name="Sanchez-Garcia M."/>
            <person name="Sanchez-Ramirez S."/>
            <person name="Szollosi G.J."/>
            <person name="Szarkandi J.G."/>
            <person name="Papp V."/>
            <person name="Albert L."/>
            <person name="Andreopoulos W."/>
            <person name="Angelini C."/>
            <person name="Antonin V."/>
            <person name="Barry K.W."/>
            <person name="Bougher N.L."/>
            <person name="Buchanan P."/>
            <person name="Buyck B."/>
            <person name="Bense V."/>
            <person name="Catcheside P."/>
            <person name="Chovatia M."/>
            <person name="Cooper J."/>
            <person name="Damon W."/>
            <person name="Desjardin D."/>
            <person name="Finy P."/>
            <person name="Geml J."/>
            <person name="Haridas S."/>
            <person name="Hughes K."/>
            <person name="Justo A."/>
            <person name="Karasinski D."/>
            <person name="Kautmanova I."/>
            <person name="Kiss B."/>
            <person name="Kocsube S."/>
            <person name="Kotiranta H."/>
            <person name="LaButti K.M."/>
            <person name="Lechner B.E."/>
            <person name="Liimatainen K."/>
            <person name="Lipzen A."/>
            <person name="Lukacs Z."/>
            <person name="Mihaltcheva S."/>
            <person name="Morgado L.N."/>
            <person name="Niskanen T."/>
            <person name="Noordeloos M.E."/>
            <person name="Ohm R.A."/>
            <person name="Ortiz-Santana B."/>
            <person name="Ovrebo C."/>
            <person name="Racz N."/>
            <person name="Riley R."/>
            <person name="Savchenko A."/>
            <person name="Shiryaev A."/>
            <person name="Soop K."/>
            <person name="Spirin V."/>
            <person name="Szebenyi C."/>
            <person name="Tomsovsky M."/>
            <person name="Tulloss R.E."/>
            <person name="Uehling J."/>
            <person name="Grigoriev I.V."/>
            <person name="Vagvolgyi C."/>
            <person name="Papp T."/>
            <person name="Martin F.M."/>
            <person name="Miettinen O."/>
            <person name="Hibbett D.S."/>
            <person name="Nagy L.G."/>
        </authorList>
    </citation>
    <scope>NUCLEOTIDE SEQUENCE [LARGE SCALE GENOMIC DNA]</scope>
    <source>
        <strain evidence="2 3">FP101781</strain>
    </source>
</reference>
<organism evidence="2 3">
    <name type="scientific">Coprinellus micaceus</name>
    <name type="common">Glistening ink-cap mushroom</name>
    <name type="synonym">Coprinus micaceus</name>
    <dbReference type="NCBI Taxonomy" id="71717"/>
    <lineage>
        <taxon>Eukaryota</taxon>
        <taxon>Fungi</taxon>
        <taxon>Dikarya</taxon>
        <taxon>Basidiomycota</taxon>
        <taxon>Agaricomycotina</taxon>
        <taxon>Agaricomycetes</taxon>
        <taxon>Agaricomycetidae</taxon>
        <taxon>Agaricales</taxon>
        <taxon>Agaricineae</taxon>
        <taxon>Psathyrellaceae</taxon>
        <taxon>Coprinellus</taxon>
    </lineage>
</organism>
<keyword evidence="1" id="KW-0812">Transmembrane</keyword>
<feature type="transmembrane region" description="Helical" evidence="1">
    <location>
        <begin position="57"/>
        <end position="75"/>
    </location>
</feature>
<feature type="transmembrane region" description="Helical" evidence="1">
    <location>
        <begin position="20"/>
        <end position="37"/>
    </location>
</feature>
<protein>
    <submittedName>
        <fullName evidence="2">Uncharacterized protein</fullName>
    </submittedName>
</protein>
<keyword evidence="1" id="KW-0472">Membrane</keyword>
<gene>
    <name evidence="2" type="ORF">FA13DRAFT_1793766</name>
</gene>
<accession>A0A4Y7T4P6</accession>
<feature type="transmembrane region" description="Helical" evidence="1">
    <location>
        <begin position="189"/>
        <end position="209"/>
    </location>
</feature>